<feature type="region of interest" description="Disordered" evidence="2">
    <location>
        <begin position="1"/>
        <end position="32"/>
    </location>
</feature>
<evidence type="ECO:0000256" key="2">
    <source>
        <dbReference type="SAM" id="MobiDB-lite"/>
    </source>
</evidence>
<gene>
    <name evidence="5" type="ORF">LSJ_0211c</name>
</gene>
<keyword evidence="3" id="KW-1133">Transmembrane helix</keyword>
<accession>A0A089RTL0</accession>
<dbReference type="PANTHER" id="PTHR33392:SF6">
    <property type="entry name" value="POLYISOPRENYL-TEICHOIC ACID--PEPTIDOGLYCAN TEICHOIC ACID TRANSFERASE TAGU"/>
    <property type="match status" value="1"/>
</dbReference>
<dbReference type="KEGG" id="lsj:LSJ_0211c"/>
<evidence type="ECO:0000313" key="5">
    <source>
        <dbReference type="EMBL" id="AIR09972.1"/>
    </source>
</evidence>
<dbReference type="EMBL" id="CP007646">
    <property type="protein sequence ID" value="AIR09972.1"/>
    <property type="molecule type" value="Genomic_DNA"/>
</dbReference>
<dbReference type="AlphaFoldDB" id="A0A089RTL0"/>
<dbReference type="InterPro" id="IPR004474">
    <property type="entry name" value="LytR_CpsA_psr"/>
</dbReference>
<proteinExistence type="inferred from homology"/>
<dbReference type="RefSeq" id="WP_044004441.1">
    <property type="nucleotide sequence ID" value="NZ_CP007646.1"/>
</dbReference>
<evidence type="ECO:0000256" key="1">
    <source>
        <dbReference type="ARBA" id="ARBA00006068"/>
    </source>
</evidence>
<name>A0A089RTL0_9LACO</name>
<sequence length="360" mass="40394">MPQDNRRRRRSIENYQNDTSSHVPQRQHEHHHSPHRLSKTIFFWLLLSLVVFAIVGGKYLEKKLNNAQKAANTIYSSSNFSKSRNVSSTLKKGKPVSILLMGTDTGALGRDFRGRTDTLIVLVMNPKDKKMTLVSLPRDEKVAISGYEEYYPSKLNSAYFYGGSKAAVRTVQQDLNIPIDFYVTVNMGGLESIINAIGGVDVAPTISFSYGGYSFKKGKVTHMNGPTALAYVRMRHEDPLGDYGRQTRQRQVLMKVALKSSHVSNLLNQKFLNTISKQMQTDLSFDDLLALGTKYRVATHGMDSDHLQGTSTMIMGESFEVPTLSEKQRITNKVRSALDLEKAKTGSTYGTDYEINTSQY</sequence>
<feature type="compositionally biased region" description="Basic residues" evidence="2">
    <location>
        <begin position="1"/>
        <end position="10"/>
    </location>
</feature>
<protein>
    <submittedName>
        <fullName evidence="5">Transcriptional regulator, LytR family</fullName>
    </submittedName>
</protein>
<feature type="compositionally biased region" description="Polar residues" evidence="2">
    <location>
        <begin position="13"/>
        <end position="24"/>
    </location>
</feature>
<dbReference type="Gene3D" id="3.40.630.190">
    <property type="entry name" value="LCP protein"/>
    <property type="match status" value="1"/>
</dbReference>
<evidence type="ECO:0000259" key="4">
    <source>
        <dbReference type="Pfam" id="PF03816"/>
    </source>
</evidence>
<evidence type="ECO:0000256" key="3">
    <source>
        <dbReference type="SAM" id="Phobius"/>
    </source>
</evidence>
<dbReference type="InterPro" id="IPR050922">
    <property type="entry name" value="LytR/CpsA/Psr_CW_biosynth"/>
</dbReference>
<evidence type="ECO:0000313" key="6">
    <source>
        <dbReference type="Proteomes" id="UP000029488"/>
    </source>
</evidence>
<feature type="transmembrane region" description="Helical" evidence="3">
    <location>
        <begin position="41"/>
        <end position="60"/>
    </location>
</feature>
<feature type="domain" description="Cell envelope-related transcriptional attenuator" evidence="4">
    <location>
        <begin position="115"/>
        <end position="259"/>
    </location>
</feature>
<organism evidence="5 6">
    <name type="scientific">Ligilactobacillus salivarius</name>
    <dbReference type="NCBI Taxonomy" id="1624"/>
    <lineage>
        <taxon>Bacteria</taxon>
        <taxon>Bacillati</taxon>
        <taxon>Bacillota</taxon>
        <taxon>Bacilli</taxon>
        <taxon>Lactobacillales</taxon>
        <taxon>Lactobacillaceae</taxon>
        <taxon>Ligilactobacillus</taxon>
    </lineage>
</organism>
<dbReference type="Proteomes" id="UP000029488">
    <property type="component" value="Chromosome"/>
</dbReference>
<dbReference type="NCBIfam" id="TIGR00350">
    <property type="entry name" value="lytR_cpsA_psr"/>
    <property type="match status" value="1"/>
</dbReference>
<keyword evidence="3" id="KW-0812">Transmembrane</keyword>
<dbReference type="Pfam" id="PF03816">
    <property type="entry name" value="LytR_cpsA_psr"/>
    <property type="match status" value="1"/>
</dbReference>
<comment type="similarity">
    <text evidence="1">Belongs to the LytR/CpsA/Psr (LCP) family.</text>
</comment>
<reference evidence="5 6" key="1">
    <citation type="journal article" date="2014" name="BMC Genomics">
        <title>Unusual genome complexity in Lactobacillus salivarius JCM1046.</title>
        <authorList>
            <person name="Raftis E.J."/>
            <person name="Forde B.M."/>
            <person name="Claesson M.J."/>
            <person name="O'Toole P.W."/>
        </authorList>
    </citation>
    <scope>NUCLEOTIDE SEQUENCE [LARGE SCALE GENOMIC DNA]</scope>
    <source>
        <strain evidence="5 6">JCM1046</strain>
    </source>
</reference>
<dbReference type="PANTHER" id="PTHR33392">
    <property type="entry name" value="POLYISOPRENYL-TEICHOIC ACID--PEPTIDOGLYCAN TEICHOIC ACID TRANSFERASE TAGU"/>
    <property type="match status" value="1"/>
</dbReference>
<keyword evidence="3" id="KW-0472">Membrane</keyword>